<keyword evidence="4" id="KW-0645">Protease</keyword>
<dbReference type="Gene3D" id="1.10.390.10">
    <property type="entry name" value="Neutral Protease Domain 2"/>
    <property type="match status" value="1"/>
</dbReference>
<dbReference type="EMBL" id="PDUD01000037">
    <property type="protein sequence ID" value="PHN02774.1"/>
    <property type="molecule type" value="Genomic_DNA"/>
</dbReference>
<name>A0A2D0N2P1_FLAN2</name>
<dbReference type="RefSeq" id="WP_099153913.1">
    <property type="nucleotide sequence ID" value="NZ_PDUD01000037.1"/>
</dbReference>
<feature type="chain" id="PRO_5013062020" evidence="2">
    <location>
        <begin position="21"/>
        <end position="775"/>
    </location>
</feature>
<dbReference type="OrthoDB" id="9814383at2"/>
<organism evidence="4 5">
    <name type="scientific">Flavilitoribacter nigricans (strain ATCC 23147 / DSM 23189 / NBRC 102662 / NCIMB 1420 / SS-2)</name>
    <name type="common">Lewinella nigricans</name>
    <dbReference type="NCBI Taxonomy" id="1122177"/>
    <lineage>
        <taxon>Bacteria</taxon>
        <taxon>Pseudomonadati</taxon>
        <taxon>Bacteroidota</taxon>
        <taxon>Saprospiria</taxon>
        <taxon>Saprospirales</taxon>
        <taxon>Lewinellaceae</taxon>
        <taxon>Flavilitoribacter</taxon>
    </lineage>
</organism>
<feature type="region of interest" description="Disordered" evidence="1">
    <location>
        <begin position="741"/>
        <end position="775"/>
    </location>
</feature>
<reference evidence="4 5" key="1">
    <citation type="submission" date="2017-10" db="EMBL/GenBank/DDBJ databases">
        <title>The draft genome sequence of Lewinella nigricans NBRC 102662.</title>
        <authorList>
            <person name="Wang K."/>
        </authorList>
    </citation>
    <scope>NUCLEOTIDE SEQUENCE [LARGE SCALE GENOMIC DNA]</scope>
    <source>
        <strain evidence="4 5">NBRC 102662</strain>
    </source>
</reference>
<sequence length="775" mass="89960">MKKILTLTLLLGLTAFMIQAQNPNLNYNKFKQLKEEFPTPNAYRTASGAPGHEYYQQKADYKMDIRLDDTNQRIYGDEVITYYNNSPDVLTYLWVQLDQNVRAKDSKTVKIQSGEIDGRMSFSQLSRMHNPFDGGHNIEYVKNAADKDMKHHIVGTMMRVDLDQPLQPGANVSFKVKWWYNVPSGGRGKAEYFADDDNYIYTIAQFFPRMCVYNEVEGWQHKEFLGRGEFTLVFGDYEVNITAPADHVVAATGTLQNPKDVMTSEQRKRMDTARKTTDTPVMIVTREEAIENEKTKSTEEKTWTFKAENVRDFAFASSRKFIWDAMALEQNGKTVMCMSAYSKEGYELWRKFSTRVIAHTIEVYSRMTFDYPYPVAWSVDGSMGMEYPMIAFNYGRTESDGTYSERMKYGHIGVIIHEIGHNYFPMIVNSDERQWTWMDEGINSFLDAVAGQEWETDHDWGAQPAKIVSYMSLPKEKLSPIMTNSESVKNFGPNAYSKPATALYILRETIMGRELFDMAFKEYANRWMFKHPTPADFFRTMEDASGIDLDWFWRGWFYSTDHVDLAINKVQWFQVDTKDPEVEKALAKAKREQSPKYIGDQRYEAMESLVERDPTMKDFYNTYDPLDVTPEDKEAYERYLSQLSPEEKAFLEAGYHYYSIQFENLGGLVMPIILEFQFVDGTSEIVNVPVQIWQKENEQVNKVFFFEKEVEKIILDPLLETADTDRNNNYWPETREPSRFELFKGRARSRGGSGAGNPMQRELQRKQNDNSGSGN</sequence>
<protein>
    <submittedName>
        <fullName evidence="4">Aminopeptidase</fullName>
    </submittedName>
</protein>
<keyword evidence="4" id="KW-0378">Hydrolase</keyword>
<keyword evidence="4" id="KW-0031">Aminopeptidase</keyword>
<accession>A0A2D0N2P1</accession>
<dbReference type="GO" id="GO:0008270">
    <property type="term" value="F:zinc ion binding"/>
    <property type="evidence" value="ECO:0007669"/>
    <property type="project" value="InterPro"/>
</dbReference>
<proteinExistence type="predicted"/>
<dbReference type="InterPro" id="IPR014782">
    <property type="entry name" value="Peptidase_M1_dom"/>
</dbReference>
<dbReference type="Proteomes" id="UP000223913">
    <property type="component" value="Unassembled WGS sequence"/>
</dbReference>
<gene>
    <name evidence="4" type="ORF">CRP01_30800</name>
</gene>
<dbReference type="CDD" id="cd09604">
    <property type="entry name" value="M1_APN_like"/>
    <property type="match status" value="1"/>
</dbReference>
<keyword evidence="5" id="KW-1185">Reference proteome</keyword>
<evidence type="ECO:0000256" key="2">
    <source>
        <dbReference type="SAM" id="SignalP"/>
    </source>
</evidence>
<evidence type="ECO:0000256" key="1">
    <source>
        <dbReference type="SAM" id="MobiDB-lite"/>
    </source>
</evidence>
<dbReference type="GO" id="GO:0008237">
    <property type="term" value="F:metallopeptidase activity"/>
    <property type="evidence" value="ECO:0007669"/>
    <property type="project" value="InterPro"/>
</dbReference>
<comment type="caution">
    <text evidence="4">The sequence shown here is derived from an EMBL/GenBank/DDBJ whole genome shotgun (WGS) entry which is preliminary data.</text>
</comment>
<dbReference type="AlphaFoldDB" id="A0A2D0N2P1"/>
<dbReference type="Pfam" id="PF01433">
    <property type="entry name" value="Peptidase_M1"/>
    <property type="match status" value="1"/>
</dbReference>
<dbReference type="GO" id="GO:0004177">
    <property type="term" value="F:aminopeptidase activity"/>
    <property type="evidence" value="ECO:0007669"/>
    <property type="project" value="UniProtKB-KW"/>
</dbReference>
<dbReference type="InterPro" id="IPR027268">
    <property type="entry name" value="Peptidase_M4/M1_CTD_sf"/>
</dbReference>
<evidence type="ECO:0000259" key="3">
    <source>
        <dbReference type="Pfam" id="PF01433"/>
    </source>
</evidence>
<dbReference type="SUPFAM" id="SSF55486">
    <property type="entry name" value="Metalloproteases ('zincins'), catalytic domain"/>
    <property type="match status" value="1"/>
</dbReference>
<evidence type="ECO:0000313" key="5">
    <source>
        <dbReference type="Proteomes" id="UP000223913"/>
    </source>
</evidence>
<feature type="domain" description="Peptidase M1 membrane alanine aminopeptidase" evidence="3">
    <location>
        <begin position="383"/>
        <end position="556"/>
    </location>
</feature>
<evidence type="ECO:0000313" key="4">
    <source>
        <dbReference type="EMBL" id="PHN02774.1"/>
    </source>
</evidence>
<keyword evidence="2" id="KW-0732">Signal</keyword>
<feature type="signal peptide" evidence="2">
    <location>
        <begin position="1"/>
        <end position="20"/>
    </location>
</feature>